<organism evidence="1 2">
    <name type="scientific">Xenorhabdus cabanillasii JM26</name>
    <dbReference type="NCBI Taxonomy" id="1427517"/>
    <lineage>
        <taxon>Bacteria</taxon>
        <taxon>Pseudomonadati</taxon>
        <taxon>Pseudomonadota</taxon>
        <taxon>Gammaproteobacteria</taxon>
        <taxon>Enterobacterales</taxon>
        <taxon>Morganellaceae</taxon>
        <taxon>Xenorhabdus</taxon>
    </lineage>
</organism>
<accession>W1JC67</accession>
<comment type="caution">
    <text evidence="1">The sequence shown here is derived from an EMBL/GenBank/DDBJ whole genome shotgun (WGS) entry which is preliminary data.</text>
</comment>
<dbReference type="AlphaFoldDB" id="W1JC67"/>
<name>W1JC67_9GAMM</name>
<proteinExistence type="predicted"/>
<protein>
    <submittedName>
        <fullName evidence="1">Toxin higB-2</fullName>
    </submittedName>
</protein>
<dbReference type="InterPro" id="IPR009387">
    <property type="entry name" value="HigB-2"/>
</dbReference>
<dbReference type="PIRSF" id="PIRSF039032">
    <property type="entry name" value="HigB-2"/>
    <property type="match status" value="1"/>
</dbReference>
<dbReference type="Proteomes" id="UP000019197">
    <property type="component" value="Unassembled WGS sequence"/>
</dbReference>
<evidence type="ECO:0000313" key="1">
    <source>
        <dbReference type="EMBL" id="CDL87240.1"/>
    </source>
</evidence>
<reference evidence="1 2" key="1">
    <citation type="submission" date="2013-11" db="EMBL/GenBank/DDBJ databases">
        <title>Draft genome sequence and annotation of the entomopathogenic bacterium, Xenorhabdus cabanillasi strain JM26.</title>
        <authorList>
            <person name="Gualtieri M."/>
            <person name="Ogier J.C."/>
            <person name="Pages S."/>
            <person name="Givaudan A."/>
            <person name="Gaudriault S."/>
        </authorList>
    </citation>
    <scope>NUCLEOTIDE SEQUENCE [LARGE SCALE GENOMIC DNA]</scope>
    <source>
        <strain evidence="1 2">JM26</strain>
    </source>
</reference>
<gene>
    <name evidence="1" type="primary">higB</name>
    <name evidence="1" type="ORF">XCR1_860024</name>
</gene>
<dbReference type="EMBL" id="CBXE010000482">
    <property type="protein sequence ID" value="CDL87240.1"/>
    <property type="molecule type" value="Genomic_DNA"/>
</dbReference>
<evidence type="ECO:0000313" key="2">
    <source>
        <dbReference type="Proteomes" id="UP000019197"/>
    </source>
</evidence>
<sequence>MAYLDMIFIETSIFTEDCKELLSDDEYREFQQYLADNPAAGDVIQHTGGLRKVRWSSRGKGKRGGVRVIYYHKVDVSHIRLLLIYKKGIKDDLSESEKKVLRALNEGW</sequence>